<dbReference type="PANTHER" id="PTHR35841:SF1">
    <property type="entry name" value="PHOSPHONATES-BINDING PERIPLASMIC PROTEIN"/>
    <property type="match status" value="1"/>
</dbReference>
<dbReference type="SUPFAM" id="SSF53850">
    <property type="entry name" value="Periplasmic binding protein-like II"/>
    <property type="match status" value="1"/>
</dbReference>
<protein>
    <submittedName>
        <fullName evidence="1">PhnD/SsuA/transferrin family substrate-binding protein</fullName>
    </submittedName>
</protein>
<evidence type="ECO:0000313" key="1">
    <source>
        <dbReference type="EMBL" id="UWZ80167.1"/>
    </source>
</evidence>
<keyword evidence="2" id="KW-1185">Reference proteome</keyword>
<dbReference type="Pfam" id="PF12974">
    <property type="entry name" value="Phosphonate-bd"/>
    <property type="match status" value="1"/>
</dbReference>
<dbReference type="Proteomes" id="UP001060414">
    <property type="component" value="Chromosome"/>
</dbReference>
<proteinExistence type="predicted"/>
<organism evidence="1 2">
    <name type="scientific">Geoalkalibacter halelectricus</name>
    <dbReference type="NCBI Taxonomy" id="2847045"/>
    <lineage>
        <taxon>Bacteria</taxon>
        <taxon>Pseudomonadati</taxon>
        <taxon>Thermodesulfobacteriota</taxon>
        <taxon>Desulfuromonadia</taxon>
        <taxon>Desulfuromonadales</taxon>
        <taxon>Geoalkalibacteraceae</taxon>
        <taxon>Geoalkalibacter</taxon>
    </lineage>
</organism>
<dbReference type="RefSeq" id="WP_260748524.1">
    <property type="nucleotide sequence ID" value="NZ_CP092109.1"/>
</dbReference>
<evidence type="ECO:0000313" key="2">
    <source>
        <dbReference type="Proteomes" id="UP001060414"/>
    </source>
</evidence>
<dbReference type="PANTHER" id="PTHR35841">
    <property type="entry name" value="PHOSPHONATES-BINDING PERIPLASMIC PROTEIN"/>
    <property type="match status" value="1"/>
</dbReference>
<gene>
    <name evidence="1" type="ORF">L9S41_01930</name>
</gene>
<dbReference type="EMBL" id="CP092109">
    <property type="protein sequence ID" value="UWZ80167.1"/>
    <property type="molecule type" value="Genomic_DNA"/>
</dbReference>
<dbReference type="Gene3D" id="3.40.190.10">
    <property type="entry name" value="Periplasmic binding protein-like II"/>
    <property type="match status" value="2"/>
</dbReference>
<accession>A0ABY5ZQE7</accession>
<name>A0ABY5ZQE7_9BACT</name>
<reference evidence="1" key="1">
    <citation type="journal article" date="2022" name="Environ. Microbiol.">
        <title>Geoalkalibacter halelectricus SAP #1 sp. nov. possessing extracellular electron transfer and mineral#reducing capabilities from a haloalkaline environment.</title>
        <authorList>
            <person name="Yadav S."/>
            <person name="Singh R."/>
            <person name="Sundharam S.S."/>
            <person name="Chaudhary S."/>
            <person name="Krishnamurthi S."/>
            <person name="Patil S.A."/>
        </authorList>
    </citation>
    <scope>NUCLEOTIDE SEQUENCE</scope>
    <source>
        <strain evidence="1">SAP-1</strain>
    </source>
</reference>
<sequence length="293" mass="32055">MNTRPSHCRFRKTSQIWCALAAILGLFLFAEPAVALRYSPIPMVNQEKVVADTRPFLDYLEAELGREIRLIYPRDNAQVVQDFVDDRLDLAEVGPLPYLLLRELAPHAQAVLFFLEQGAGATYTCALVAPFDGVASVEQLGAFNPLRLASTQRLSTCGPLTTSWLLAQGGINPRPVEFVHLGNHEKVALAIARAEFAAGGMKTLVARRYHHLGVRVLAQTPPLPVFALVVNTRTLPAAEVADLVAALLRATPEIRASWVVGGHGFAEVEPGAYKSLERVLLDLELSVQEFFAP</sequence>